<gene>
    <name evidence="1" type="ORF">C1634_011660</name>
</gene>
<evidence type="ECO:0000313" key="1">
    <source>
        <dbReference type="EMBL" id="PWN61911.1"/>
    </source>
</evidence>
<sequence>MKYSIVVNHPIRFVKFSSFKRGDFYHINCNFREKSKFFKSRYISIKIAGKVRLLSEKNISKS</sequence>
<organism evidence="1 2">
    <name type="scientific">Chryseobacterium viscerum</name>
    <dbReference type="NCBI Taxonomy" id="1037377"/>
    <lineage>
        <taxon>Bacteria</taxon>
        <taxon>Pseudomonadati</taxon>
        <taxon>Bacteroidota</taxon>
        <taxon>Flavobacteriia</taxon>
        <taxon>Flavobacteriales</taxon>
        <taxon>Weeksellaceae</taxon>
        <taxon>Chryseobacterium group</taxon>
        <taxon>Chryseobacterium</taxon>
    </lineage>
</organism>
<evidence type="ECO:0000313" key="2">
    <source>
        <dbReference type="Proteomes" id="UP000236413"/>
    </source>
</evidence>
<name>A0A316WKG6_9FLAO</name>
<comment type="caution">
    <text evidence="1">The sequence shown here is derived from an EMBL/GenBank/DDBJ whole genome shotgun (WGS) entry which is preliminary data.</text>
</comment>
<protein>
    <submittedName>
        <fullName evidence="1">Uncharacterized protein</fullName>
    </submittedName>
</protein>
<dbReference type="Proteomes" id="UP000236413">
    <property type="component" value="Unassembled WGS sequence"/>
</dbReference>
<dbReference type="AlphaFoldDB" id="A0A316WKG6"/>
<dbReference type="EMBL" id="PPEG02000004">
    <property type="protein sequence ID" value="PWN61911.1"/>
    <property type="molecule type" value="Genomic_DNA"/>
</dbReference>
<accession>A0A316WKG6</accession>
<proteinExistence type="predicted"/>
<reference evidence="1 2" key="1">
    <citation type="submission" date="2018-04" db="EMBL/GenBank/DDBJ databases">
        <title>Chryseobacterium oncorhynchi 701B-08T from rainbow trout, and Chryseobacterium viscerum 687B-08T from diseased fish.</title>
        <authorList>
            <person name="Jeong J.-J."/>
            <person name="Lee Y.J."/>
            <person name="Pathiraja D."/>
            <person name="Park B."/>
            <person name="Choi I.-G."/>
            <person name="Kim K.D."/>
        </authorList>
    </citation>
    <scope>NUCLEOTIDE SEQUENCE [LARGE SCALE GENOMIC DNA]</scope>
    <source>
        <strain evidence="1 2">687B-08</strain>
    </source>
</reference>